<dbReference type="PROSITE" id="PS51724">
    <property type="entry name" value="SPOR"/>
    <property type="match status" value="1"/>
</dbReference>
<proteinExistence type="predicted"/>
<dbReference type="OrthoDB" id="8479416at2"/>
<dbReference type="STRING" id="314265.R2601_26056"/>
<evidence type="ECO:0000256" key="1">
    <source>
        <dbReference type="SAM" id="MobiDB-lite"/>
    </source>
</evidence>
<reference evidence="4 5" key="1">
    <citation type="journal article" date="2010" name="J. Bacteriol.">
        <title>Genome sequences of Pelagibaca bermudensis HTCC2601T and Maritimibacter alkaliphilus HTCC2654T, the type strains of two marine Roseobacter genera.</title>
        <authorList>
            <person name="Thrash J.C."/>
            <person name="Cho J.C."/>
            <person name="Ferriera S."/>
            <person name="Johnson J."/>
            <person name="Vergin K.L."/>
            <person name="Giovannoni S.J."/>
        </authorList>
    </citation>
    <scope>NUCLEOTIDE SEQUENCE [LARGE SCALE GENOMIC DNA]</scope>
    <source>
        <strain evidence="5">DSM 26914 / JCM 13377 / KCTC 12554 / HTCC2601</strain>
    </source>
</reference>
<feature type="region of interest" description="Disordered" evidence="1">
    <location>
        <begin position="183"/>
        <end position="204"/>
    </location>
</feature>
<dbReference type="AlphaFoldDB" id="Q0FTI4"/>
<feature type="domain" description="SPOR" evidence="3">
    <location>
        <begin position="250"/>
        <end position="335"/>
    </location>
</feature>
<keyword evidence="5" id="KW-1185">Reference proteome</keyword>
<dbReference type="InterPro" id="IPR036680">
    <property type="entry name" value="SPOR-like_sf"/>
</dbReference>
<accession>Q0FTI4</accession>
<comment type="caution">
    <text evidence="4">The sequence shown here is derived from an EMBL/GenBank/DDBJ whole genome shotgun (WGS) entry which is preliminary data.</text>
</comment>
<evidence type="ECO:0000313" key="5">
    <source>
        <dbReference type="Proteomes" id="UP000006230"/>
    </source>
</evidence>
<dbReference type="Proteomes" id="UP000006230">
    <property type="component" value="Unassembled WGS sequence"/>
</dbReference>
<dbReference type="EMBL" id="AATQ01000006">
    <property type="protein sequence ID" value="EAU47468.1"/>
    <property type="molecule type" value="Genomic_DNA"/>
</dbReference>
<evidence type="ECO:0000256" key="2">
    <source>
        <dbReference type="SAM" id="Phobius"/>
    </source>
</evidence>
<dbReference type="eggNOG" id="COG3087">
    <property type="taxonomic scope" value="Bacteria"/>
</dbReference>
<gene>
    <name evidence="4" type="ORF">R2601_26056</name>
</gene>
<dbReference type="RefSeq" id="WP_007800901.1">
    <property type="nucleotide sequence ID" value="NZ_DS022276.1"/>
</dbReference>
<dbReference type="HOGENOM" id="CLU_047702_0_0_5"/>
<evidence type="ECO:0000313" key="4">
    <source>
        <dbReference type="EMBL" id="EAU47468.1"/>
    </source>
</evidence>
<dbReference type="GO" id="GO:0042834">
    <property type="term" value="F:peptidoglycan binding"/>
    <property type="evidence" value="ECO:0007669"/>
    <property type="project" value="InterPro"/>
</dbReference>
<protein>
    <recommendedName>
        <fullName evidence="3">SPOR domain-containing protein</fullName>
    </recommendedName>
</protein>
<feature type="transmembrane region" description="Helical" evidence="2">
    <location>
        <begin position="26"/>
        <end position="44"/>
    </location>
</feature>
<dbReference type="Gene3D" id="3.30.70.1070">
    <property type="entry name" value="Sporulation related repeat"/>
    <property type="match status" value="1"/>
</dbReference>
<dbReference type="Pfam" id="PF05036">
    <property type="entry name" value="SPOR"/>
    <property type="match status" value="1"/>
</dbReference>
<organism evidence="4 5">
    <name type="scientific">Salipiger bermudensis (strain DSM 26914 / JCM 13377 / KCTC 12554 / HTCC2601)</name>
    <name type="common">Pelagibaca bermudensis</name>
    <dbReference type="NCBI Taxonomy" id="314265"/>
    <lineage>
        <taxon>Bacteria</taxon>
        <taxon>Pseudomonadati</taxon>
        <taxon>Pseudomonadota</taxon>
        <taxon>Alphaproteobacteria</taxon>
        <taxon>Rhodobacterales</taxon>
        <taxon>Roseobacteraceae</taxon>
        <taxon>Salipiger</taxon>
    </lineage>
</organism>
<sequence length="335" mass="34534">MADFTYDAPADEQAPSGNRIATLTNWAGAAVSLALIAGVGVWGYKLVMRDVTGVPVVQAMDGPMRIAPEDPGGTLADHQGLAVNDVAGTGLAAPVPDQLLLAPQPAGLSDEDLPVAELPKPVRRAQDRAAPAVLTDDEGGTLAETAPAAEGSDMIRALADQIAADAQPLSALSEGEDAEVQTALGDADAEEGADASEQVAAVAGPPGALVRSLRPSSRPAALNTSGPSPEATLAAALEAQQGPSEIDPTTLPAGTRLAQLGAYDSPETARSEWQRFSSRFGEFMDGKSRVIERATSGGRIFYRLRAHGFADLSDARRFCAAFVAENADCIPVTTR</sequence>
<keyword evidence="2" id="KW-1133">Transmembrane helix</keyword>
<feature type="region of interest" description="Disordered" evidence="1">
    <location>
        <begin position="124"/>
        <end position="143"/>
    </location>
</feature>
<evidence type="ECO:0000259" key="3">
    <source>
        <dbReference type="PROSITE" id="PS51724"/>
    </source>
</evidence>
<keyword evidence="2" id="KW-0472">Membrane</keyword>
<name>Q0FTI4_SALBH</name>
<dbReference type="InterPro" id="IPR007730">
    <property type="entry name" value="SPOR-like_dom"/>
</dbReference>
<keyword evidence="2" id="KW-0812">Transmembrane</keyword>